<organism evidence="2">
    <name type="scientific">viral metagenome</name>
    <dbReference type="NCBI Taxonomy" id="1070528"/>
    <lineage>
        <taxon>unclassified sequences</taxon>
        <taxon>metagenomes</taxon>
        <taxon>organismal metagenomes</taxon>
    </lineage>
</organism>
<sequence length="445" mass="48470">MEVVRLFQKSLVASFSSPEPDFIAGKVVAIILLMLIVVGVCIYILIEVGRNSSKDPRVAPPNVALTKTSQATYLSAAAARGEGFVDLSSQGSLYNSLLSTIDPSEQYLINLCPLTASIGGYIGPTISGVFDPDYYVQQALRAGIRAFVLPISVYHDDNKKPPEWPYSGKPAVVCRNAAGKILSLNGMSIRKFCKSLVTYMSINSAQANEPIILYLDATPGHIPDILKAEKEYVQFTSDIAEELKPLDPYRLLTISSYGSATGGVNQMNILTQIPLTEFQNKILIFTNFNITAGTKDAYSSIRPLLYEYVNFVYSPVTATTIGVTKANNCVSVHLMDVSGSLVNWTDQAVTTWMFVGQDDFTQLPDTGAIQAATSTGIQSVPVPFFFVDPSKTKAIWKQWSGYAWKMKAPATRYTKPAPITPMTPTTALNARVSDSLQPGQTLIKV</sequence>
<accession>A0A6C0KMP4</accession>
<name>A0A6C0KMP4_9ZZZZ</name>
<evidence type="ECO:0000313" key="2">
    <source>
        <dbReference type="EMBL" id="QHU18416.1"/>
    </source>
</evidence>
<protein>
    <submittedName>
        <fullName evidence="2">Uncharacterized protein</fullName>
    </submittedName>
</protein>
<evidence type="ECO:0000256" key="1">
    <source>
        <dbReference type="SAM" id="Phobius"/>
    </source>
</evidence>
<dbReference type="EMBL" id="MN740930">
    <property type="protein sequence ID" value="QHU18416.1"/>
    <property type="molecule type" value="Genomic_DNA"/>
</dbReference>
<dbReference type="AlphaFoldDB" id="A0A6C0KMP4"/>
<keyword evidence="1" id="KW-0472">Membrane</keyword>
<proteinExistence type="predicted"/>
<keyword evidence="1" id="KW-0812">Transmembrane</keyword>
<reference evidence="2" key="1">
    <citation type="journal article" date="2020" name="Nature">
        <title>Giant virus diversity and host interactions through global metagenomics.</title>
        <authorList>
            <person name="Schulz F."/>
            <person name="Roux S."/>
            <person name="Paez-Espino D."/>
            <person name="Jungbluth S."/>
            <person name="Walsh D.A."/>
            <person name="Denef V.J."/>
            <person name="McMahon K.D."/>
            <person name="Konstantinidis K.T."/>
            <person name="Eloe-Fadrosh E.A."/>
            <person name="Kyrpides N.C."/>
            <person name="Woyke T."/>
        </authorList>
    </citation>
    <scope>NUCLEOTIDE SEQUENCE</scope>
    <source>
        <strain evidence="2">GVMAG-S-3300013006-138</strain>
    </source>
</reference>
<feature type="transmembrane region" description="Helical" evidence="1">
    <location>
        <begin position="23"/>
        <end position="46"/>
    </location>
</feature>
<keyword evidence="1" id="KW-1133">Transmembrane helix</keyword>